<dbReference type="PANTHER" id="PTHR42881:SF2">
    <property type="entry name" value="PROLYL ENDOPEPTIDASE"/>
    <property type="match status" value="1"/>
</dbReference>
<dbReference type="InterPro" id="IPR051167">
    <property type="entry name" value="Prolyl_oligopep/macrocyclase"/>
</dbReference>
<dbReference type="PRINTS" id="PR00862">
    <property type="entry name" value="PROLIGOPTASE"/>
</dbReference>
<evidence type="ECO:0000259" key="3">
    <source>
        <dbReference type="Pfam" id="PF00326"/>
    </source>
</evidence>
<keyword evidence="5" id="KW-1185">Reference proteome</keyword>
<name>A0ABM6CKU4_9HYPH</name>
<feature type="domain" description="Peptidase S9 prolyl oligopeptidase catalytic" evidence="3">
    <location>
        <begin position="2"/>
        <end position="96"/>
    </location>
</feature>
<dbReference type="EC" id="3.4.21.26" evidence="2"/>
<comment type="catalytic activity">
    <reaction evidence="1">
        <text>Hydrolysis of Pro-|-Xaa &gt;&gt; Ala-|-Xaa in oligopeptides.</text>
        <dbReference type="EC" id="3.4.21.26"/>
    </reaction>
</comment>
<dbReference type="PANTHER" id="PTHR42881">
    <property type="entry name" value="PROLYL ENDOPEPTIDASE"/>
    <property type="match status" value="1"/>
</dbReference>
<dbReference type="InterPro" id="IPR001375">
    <property type="entry name" value="Peptidase_S9_cat"/>
</dbReference>
<accession>A0ABM6CKU4</accession>
<geneLocation type="plasmid" evidence="4 5">
    <name>pRphaN771e</name>
</geneLocation>
<dbReference type="RefSeq" id="WP_037144385.1">
    <property type="nucleotide sequence ID" value="NZ_KZ821192.1"/>
</dbReference>
<evidence type="ECO:0000313" key="4">
    <source>
        <dbReference type="EMBL" id="ANL89000.1"/>
    </source>
</evidence>
<dbReference type="SUPFAM" id="SSF53474">
    <property type="entry name" value="alpha/beta-Hydrolases"/>
    <property type="match status" value="1"/>
</dbReference>
<gene>
    <name evidence="4" type="ORF">AMC81_PE00756</name>
</gene>
<dbReference type="Gene3D" id="3.40.50.1820">
    <property type="entry name" value="alpha/beta hydrolase"/>
    <property type="match status" value="1"/>
</dbReference>
<dbReference type="InterPro" id="IPR029058">
    <property type="entry name" value="AB_hydrolase_fold"/>
</dbReference>
<organism evidence="4 5">
    <name type="scientific">Rhizobium phaseoli</name>
    <dbReference type="NCBI Taxonomy" id="396"/>
    <lineage>
        <taxon>Bacteria</taxon>
        <taxon>Pseudomonadati</taxon>
        <taxon>Pseudomonadota</taxon>
        <taxon>Alphaproteobacteria</taxon>
        <taxon>Hyphomicrobiales</taxon>
        <taxon>Rhizobiaceae</taxon>
        <taxon>Rhizobium/Agrobacterium group</taxon>
        <taxon>Rhizobium</taxon>
    </lineage>
</organism>
<evidence type="ECO:0000256" key="1">
    <source>
        <dbReference type="ARBA" id="ARBA00001070"/>
    </source>
</evidence>
<dbReference type="Pfam" id="PF00326">
    <property type="entry name" value="Peptidase_S9"/>
    <property type="match status" value="1"/>
</dbReference>
<evidence type="ECO:0000256" key="2">
    <source>
        <dbReference type="ARBA" id="ARBA00011897"/>
    </source>
</evidence>
<reference evidence="4 5" key="1">
    <citation type="submission" date="2015-11" db="EMBL/GenBank/DDBJ databases">
        <title>The limits of bacterial species coexistence and the symbiotic plasmid transference in sympatric Rhizobium populations.</title>
        <authorList>
            <person name="Perez-Carrascal O.M."/>
            <person name="VanInsberghe D."/>
            <person name="Juarez S."/>
            <person name="Polz M.F."/>
            <person name="Vinuesa P."/>
            <person name="Gonzalez V."/>
        </authorList>
    </citation>
    <scope>NUCLEOTIDE SEQUENCE [LARGE SCALE GENOMIC DNA]</scope>
    <source>
        <strain evidence="4 5">N771</strain>
        <plasmid evidence="4 5">pRphaN771e</plasmid>
    </source>
</reference>
<dbReference type="InterPro" id="IPR002470">
    <property type="entry name" value="Peptidase_S9A"/>
</dbReference>
<sequence length="101" mass="11248">MVAAAEYLRVSKVAPPDGVAIYGYSTGGLMVGAVVNQRPDLFAAALPSVGVMDMLRFDKFTDGALWVREYGSPEREADFRNLLSYSPYHNVRAGKPYWRSW</sequence>
<proteinExistence type="predicted"/>
<dbReference type="EMBL" id="CP013573">
    <property type="protein sequence ID" value="ANL89000.1"/>
    <property type="molecule type" value="Genomic_DNA"/>
</dbReference>
<protein>
    <recommendedName>
        <fullName evidence="2">prolyl oligopeptidase</fullName>
        <ecNumber evidence="2">3.4.21.26</ecNumber>
    </recommendedName>
</protein>
<evidence type="ECO:0000313" key="5">
    <source>
        <dbReference type="Proteomes" id="UP000078551"/>
    </source>
</evidence>
<dbReference type="Proteomes" id="UP000078551">
    <property type="component" value="Plasmid pRphaN771e"/>
</dbReference>
<keyword evidence="4" id="KW-0614">Plasmid</keyword>